<protein>
    <recommendedName>
        <fullName evidence="4">Secreted protein</fullName>
    </recommendedName>
</protein>
<keyword evidence="3" id="KW-1185">Reference proteome</keyword>
<dbReference type="EMBL" id="BPLQ01010447">
    <property type="protein sequence ID" value="GIY50797.1"/>
    <property type="molecule type" value="Genomic_DNA"/>
</dbReference>
<accession>A0AAV4TZ67</accession>
<evidence type="ECO:0008006" key="4">
    <source>
        <dbReference type="Google" id="ProtNLM"/>
    </source>
</evidence>
<dbReference type="AlphaFoldDB" id="A0AAV4TZ67"/>
<organism evidence="2 3">
    <name type="scientific">Caerostris darwini</name>
    <dbReference type="NCBI Taxonomy" id="1538125"/>
    <lineage>
        <taxon>Eukaryota</taxon>
        <taxon>Metazoa</taxon>
        <taxon>Ecdysozoa</taxon>
        <taxon>Arthropoda</taxon>
        <taxon>Chelicerata</taxon>
        <taxon>Arachnida</taxon>
        <taxon>Araneae</taxon>
        <taxon>Araneomorphae</taxon>
        <taxon>Entelegynae</taxon>
        <taxon>Araneoidea</taxon>
        <taxon>Araneidae</taxon>
        <taxon>Caerostris</taxon>
    </lineage>
</organism>
<dbReference type="Proteomes" id="UP001054837">
    <property type="component" value="Unassembled WGS sequence"/>
</dbReference>
<proteinExistence type="predicted"/>
<sequence length="89" mass="9900">MRATFISSPSILRLSFPIFFLNTRGGCLCMKMHKTFCGLEQKTPGWVREGEGRNVILEDRPPVSGAAPHPHQSSGHPEKGLCLHQNTEK</sequence>
<evidence type="ECO:0000313" key="2">
    <source>
        <dbReference type="EMBL" id="GIY50797.1"/>
    </source>
</evidence>
<feature type="region of interest" description="Disordered" evidence="1">
    <location>
        <begin position="58"/>
        <end position="89"/>
    </location>
</feature>
<comment type="caution">
    <text evidence="2">The sequence shown here is derived from an EMBL/GenBank/DDBJ whole genome shotgun (WGS) entry which is preliminary data.</text>
</comment>
<evidence type="ECO:0000313" key="3">
    <source>
        <dbReference type="Proteomes" id="UP001054837"/>
    </source>
</evidence>
<feature type="compositionally biased region" description="Basic and acidic residues" evidence="1">
    <location>
        <begin position="76"/>
        <end position="89"/>
    </location>
</feature>
<name>A0AAV4TZ67_9ARAC</name>
<reference evidence="2 3" key="1">
    <citation type="submission" date="2021-06" db="EMBL/GenBank/DDBJ databases">
        <title>Caerostris darwini draft genome.</title>
        <authorList>
            <person name="Kono N."/>
            <person name="Arakawa K."/>
        </authorList>
    </citation>
    <scope>NUCLEOTIDE SEQUENCE [LARGE SCALE GENOMIC DNA]</scope>
</reference>
<gene>
    <name evidence="2" type="ORF">CDAR_487851</name>
</gene>
<evidence type="ECO:0000256" key="1">
    <source>
        <dbReference type="SAM" id="MobiDB-lite"/>
    </source>
</evidence>